<sequence length="100" mass="10337">MVQQASLCSVFSHLPCIRQKGSAAYLTFIGFILLPITIASGHHVKPTGLSGFHGLSGAAAHCPQLRSATGLGPPSPFLSRSRCFLGSSPSANTLVKCSQG</sequence>
<keyword evidence="2" id="KW-1185">Reference proteome</keyword>
<gene>
    <name evidence="1" type="ORF">KIL84_007012</name>
</gene>
<proteinExistence type="predicted"/>
<dbReference type="Proteomes" id="UP000827986">
    <property type="component" value="Unassembled WGS sequence"/>
</dbReference>
<dbReference type="AlphaFoldDB" id="A0A9D3X0B5"/>
<evidence type="ECO:0000313" key="1">
    <source>
        <dbReference type="EMBL" id="KAH1171394.1"/>
    </source>
</evidence>
<protein>
    <submittedName>
        <fullName evidence="1">Uncharacterized protein</fullName>
    </submittedName>
</protein>
<accession>A0A9D3X0B5</accession>
<comment type="caution">
    <text evidence="1">The sequence shown here is derived from an EMBL/GenBank/DDBJ whole genome shotgun (WGS) entry which is preliminary data.</text>
</comment>
<reference evidence="1" key="1">
    <citation type="submission" date="2021-09" db="EMBL/GenBank/DDBJ databases">
        <title>The genome of Mauremys mutica provides insights into the evolution of semi-aquatic lifestyle.</title>
        <authorList>
            <person name="Gong S."/>
            <person name="Gao Y."/>
        </authorList>
    </citation>
    <scope>NUCLEOTIDE SEQUENCE</scope>
    <source>
        <strain evidence="1">MM-2020</strain>
        <tissue evidence="1">Muscle</tissue>
    </source>
</reference>
<dbReference type="EMBL" id="JAHDVG010000483">
    <property type="protein sequence ID" value="KAH1171394.1"/>
    <property type="molecule type" value="Genomic_DNA"/>
</dbReference>
<organism evidence="1 2">
    <name type="scientific">Mauremys mutica</name>
    <name type="common">yellowpond turtle</name>
    <dbReference type="NCBI Taxonomy" id="74926"/>
    <lineage>
        <taxon>Eukaryota</taxon>
        <taxon>Metazoa</taxon>
        <taxon>Chordata</taxon>
        <taxon>Craniata</taxon>
        <taxon>Vertebrata</taxon>
        <taxon>Euteleostomi</taxon>
        <taxon>Archelosauria</taxon>
        <taxon>Testudinata</taxon>
        <taxon>Testudines</taxon>
        <taxon>Cryptodira</taxon>
        <taxon>Durocryptodira</taxon>
        <taxon>Testudinoidea</taxon>
        <taxon>Geoemydidae</taxon>
        <taxon>Geoemydinae</taxon>
        <taxon>Mauremys</taxon>
    </lineage>
</organism>
<name>A0A9D3X0B5_9SAUR</name>
<evidence type="ECO:0000313" key="2">
    <source>
        <dbReference type="Proteomes" id="UP000827986"/>
    </source>
</evidence>